<protein>
    <submittedName>
        <fullName evidence="1">Uncharacterized protein</fullName>
    </submittedName>
</protein>
<dbReference type="Proteomes" id="UP000317839">
    <property type="component" value="Unassembled WGS sequence"/>
</dbReference>
<evidence type="ECO:0000313" key="1">
    <source>
        <dbReference type="EMBL" id="TQV71997.1"/>
    </source>
</evidence>
<dbReference type="RefSeq" id="WP_142943377.1">
    <property type="nucleotide sequence ID" value="NZ_VIKR01000005.1"/>
</dbReference>
<proteinExistence type="predicted"/>
<keyword evidence="3" id="KW-1185">Reference proteome</keyword>
<sequence>MKIFSKDSLDEFLVALVDERSCRLQQLKWHENSLQQINAGQFDFNGHEDLASQFVDWTRSNGIKNADCRWILSRNLYQTYQIDPPNVLPKEMDEAIKWQIKEMLEYSIDQALVTHYRPAFKEGQSEQITAVATSKALVESIIDATHKTGLVFTSIDIEELTIGHSLVDSLGDGQLVGFIGEDISGLVFNFYQSGGLAFSRHKKGRFLPNSHQQEFSLEQEQEAEQETFLLETQRTLDYVVSQVFRRPIDKILLQENSESDAKLAEVIRQITELEVNLVAPPVFSDNHELVKPMLAEIGAAMRGNQ</sequence>
<dbReference type="EMBL" id="VIKR01000005">
    <property type="protein sequence ID" value="TQV72050.1"/>
    <property type="molecule type" value="Genomic_DNA"/>
</dbReference>
<organism evidence="1 3">
    <name type="scientific">Aliikangiella marina</name>
    <dbReference type="NCBI Taxonomy" id="1712262"/>
    <lineage>
        <taxon>Bacteria</taxon>
        <taxon>Pseudomonadati</taxon>
        <taxon>Pseudomonadota</taxon>
        <taxon>Gammaproteobacteria</taxon>
        <taxon>Oceanospirillales</taxon>
        <taxon>Pleioneaceae</taxon>
        <taxon>Aliikangiella</taxon>
    </lineage>
</organism>
<reference evidence="1 3" key="1">
    <citation type="submission" date="2019-06" db="EMBL/GenBank/DDBJ databases">
        <title>Draft genome of Aliikangiella marina GYP-15.</title>
        <authorList>
            <person name="Wang G."/>
        </authorList>
    </citation>
    <scope>NUCLEOTIDE SEQUENCE [LARGE SCALE GENOMIC DNA]</scope>
    <source>
        <strain evidence="1 3">GYP-15</strain>
    </source>
</reference>
<dbReference type="SUPFAM" id="SSF53067">
    <property type="entry name" value="Actin-like ATPase domain"/>
    <property type="match status" value="1"/>
</dbReference>
<dbReference type="OrthoDB" id="5296002at2"/>
<accession>A0A545T440</accession>
<dbReference type="AlphaFoldDB" id="A0A545T440"/>
<dbReference type="EMBL" id="VIKR01000005">
    <property type="protein sequence ID" value="TQV71997.1"/>
    <property type="molecule type" value="Genomic_DNA"/>
</dbReference>
<evidence type="ECO:0000313" key="3">
    <source>
        <dbReference type="Proteomes" id="UP000317839"/>
    </source>
</evidence>
<comment type="caution">
    <text evidence="1">The sequence shown here is derived from an EMBL/GenBank/DDBJ whole genome shotgun (WGS) entry which is preliminary data.</text>
</comment>
<dbReference type="InterPro" id="IPR043129">
    <property type="entry name" value="ATPase_NBD"/>
</dbReference>
<gene>
    <name evidence="1" type="ORF">FLL45_17380</name>
    <name evidence="2" type="ORF">FLL45_17660</name>
</gene>
<evidence type="ECO:0000313" key="2">
    <source>
        <dbReference type="EMBL" id="TQV72050.1"/>
    </source>
</evidence>
<name>A0A545T440_9GAMM</name>